<dbReference type="InterPro" id="IPR024983">
    <property type="entry name" value="CHAT_dom"/>
</dbReference>
<feature type="domain" description="CHAT" evidence="1">
    <location>
        <begin position="887"/>
        <end position="1149"/>
    </location>
</feature>
<geneLocation type="plasmid" evidence="3">
    <name>pTi_CFBP5499</name>
</geneLocation>
<dbReference type="EMBL" id="KY000029">
    <property type="protein sequence ID" value="ASK41481.1"/>
    <property type="molecule type" value="Genomic_DNA"/>
</dbReference>
<dbReference type="AlphaFoldDB" id="A0A2Z2PD06"/>
<dbReference type="Pfam" id="PF12770">
    <property type="entry name" value="CHAT"/>
    <property type="match status" value="1"/>
</dbReference>
<dbReference type="InterPro" id="IPR015943">
    <property type="entry name" value="WD40/YVTN_repeat-like_dom_sf"/>
</dbReference>
<keyword evidence="2" id="KW-0614">Plasmid</keyword>
<evidence type="ECO:0000259" key="1">
    <source>
        <dbReference type="Pfam" id="PF12770"/>
    </source>
</evidence>
<dbReference type="SUPFAM" id="SSF63829">
    <property type="entry name" value="Calcium-dependent phosphotriesterase"/>
    <property type="match status" value="1"/>
</dbReference>
<protein>
    <recommendedName>
        <fullName evidence="1">CHAT domain-containing protein</fullName>
    </recommendedName>
</protein>
<sequence>MGMPGWIRLAMAVPALLGVRLSLASELPPPLPADLALKSVTGVWQFIPVPLPEQNITHLALSRKNDRLFLGTRDGVASYDGVAVQVPDFVPSGSRQSIIVKSMVEVGDGAVIVGSANDSLWRWKDKQLSPLYGACPRGSGGCPTGDWALARSQAGTLYVASSRFALQQTEALSALRAAVSDVVIPVATSASFLGFAGEALVAVSQGGEVSIIDKTSGKPSSARRFDVRPNAFVRSVSFSADYIFAGTDSKCVAVPLDPAEAPTDLAAGNCRAAYRQTDGTTWLSTNALYRNEAHGWNEWSPGSVGSISANSLLDDGMSNIWVASTSGLWRYLDLSREYRFAPDDKIASVLADSGGGAIVGMMSGRVWHVDQKLRALPLFSPKQAILPASAYYQGALLAKGNDGVTWSLSADGLFKIAADAPERVADYPLPISEGSRAVASFAVSSSGEICAGLSWSTDVLCLRGGRWENVLEAPSYIGGSAIGALVFDDQGTLLSVGPLTVSLKGRHELTLGPFEPSPFGNVNLFGAVALPANVAGADAVVSGGWGRTIFLKRADDTWSIVERPAGDGQEQPYLIRSFAAHPRYGLLAATDAGIYRWEGSARDGQWRSLRNIDPRLGLGVDHIIPGTDNSLWIASGPSLTRITLPISEPKIDISGPAEGGVIDRTAIAYTINFPGLVGLPSRKTATVSYDPPIPNAARSVSGPTARIDLTDLGDQETYKVQPIVTDGFLNSATPVGSKFSVRLPFYQNPYKLSLAILALVALPLIIVTRRGPTGFLLRRVGGLRWSTAKDDPQLALEIDEVGEDAVRFEVEAPAAINLIRLAVDAPKARIEGLPKEALPFLVSIAEGQAFGDREEFDTALQRVSEVLYDEALPESVRFTTSQFESGAMSLDLSKSLLWFPLELASDGQRDPLLLRYAIGRTVSGDTLADADGLRTSRLKVAIVAPQLEPDQEQLPHVKAEAQNVADAVRAWGAEIIVVSPAATKAQVLEALCGSHLFHYAGHAEFDPLDAGESFLPLLNDRLTAKEVAEALSTRPNQLLLAFINGCGTSREASWERAEDVYGFASAFLNNASFFIGSQWPIQDEFAAPFATAFYRQIFPTSYGLWWRLIRRDELSGLSFAESLRQARHAVREMSFTSDQTWSSYVFYGDPTRRLVLG</sequence>
<dbReference type="Gene3D" id="2.130.10.10">
    <property type="entry name" value="YVTN repeat-like/Quinoprotein amine dehydrogenase"/>
    <property type="match status" value="2"/>
</dbReference>
<accession>A0A2Z2PD06</accession>
<organism evidence="2">
    <name type="scientific">Agrobacterium genomosp. 6</name>
    <dbReference type="NCBI Taxonomy" id="1183411"/>
    <lineage>
        <taxon>Bacteria</taxon>
        <taxon>Pseudomonadati</taxon>
        <taxon>Pseudomonadota</taxon>
        <taxon>Alphaproteobacteria</taxon>
        <taxon>Hyphomicrobiales</taxon>
        <taxon>Rhizobiaceae</taxon>
        <taxon>Rhizobium/Agrobacterium group</taxon>
        <taxon>Agrobacterium</taxon>
        <taxon>Agrobacterium tumefaciens complex</taxon>
    </lineage>
</organism>
<dbReference type="RefSeq" id="WP_080830745.1">
    <property type="nucleotide sequence ID" value="NZ_KY000025.1"/>
</dbReference>
<evidence type="ECO:0000313" key="3">
    <source>
        <dbReference type="EMBL" id="ASK41481.1"/>
    </source>
</evidence>
<dbReference type="EMBL" id="KY000025">
    <property type="protein sequence ID" value="ASK40718.1"/>
    <property type="molecule type" value="Genomic_DNA"/>
</dbReference>
<proteinExistence type="predicted"/>
<geneLocation type="plasmid" evidence="2">
    <name>pTi_AR125</name>
</geneLocation>
<name>A0A2Z2PD06_9HYPH</name>
<reference evidence="2" key="1">
    <citation type="submission" date="2016-10" db="EMBL/GenBank/DDBJ databases">
        <title>Agrobacterium Ti plasmids: Classification based on T-DNA and Vir regions organization.</title>
        <authorList>
            <person name="Nabi N."/>
            <person name="Vial L."/>
            <person name="Ben Hafsa A."/>
            <person name="Chapulliot D."/>
            <person name="Berard A."/>
            <person name="Chauveau A."/>
            <person name="Le Paslier M.-C."/>
            <person name="Harzallah Skhiri F."/>
            <person name="Brunel D."/>
            <person name="Nesme X."/>
            <person name="Chaouachi M."/>
        </authorList>
    </citation>
    <scope>NUCLEOTIDE SEQUENCE</scope>
    <source>
        <strain evidence="2">AR125</strain>
        <strain evidence="3">CFBP5499</strain>
        <plasmid evidence="2">pTi_AR125</plasmid>
        <plasmid evidence="3">pTi_CFBP5499</plasmid>
    </source>
</reference>
<evidence type="ECO:0000313" key="2">
    <source>
        <dbReference type="EMBL" id="ASK40718.1"/>
    </source>
</evidence>